<dbReference type="Proteomes" id="UP001165083">
    <property type="component" value="Unassembled WGS sequence"/>
</dbReference>
<evidence type="ECO:0000313" key="1">
    <source>
        <dbReference type="EMBL" id="GMF22706.1"/>
    </source>
</evidence>
<organism evidence="1 2">
    <name type="scientific">Phytophthora lilii</name>
    <dbReference type="NCBI Taxonomy" id="2077276"/>
    <lineage>
        <taxon>Eukaryota</taxon>
        <taxon>Sar</taxon>
        <taxon>Stramenopiles</taxon>
        <taxon>Oomycota</taxon>
        <taxon>Peronosporomycetes</taxon>
        <taxon>Peronosporales</taxon>
        <taxon>Peronosporaceae</taxon>
        <taxon>Phytophthora</taxon>
    </lineage>
</organism>
<dbReference type="EMBL" id="BSXW01000449">
    <property type="protein sequence ID" value="GMF22706.1"/>
    <property type="molecule type" value="Genomic_DNA"/>
</dbReference>
<sequence length="87" mass="9385">MKERWVDNVVVAIAIAMDKVLIAELMVEQQECGVRRTEGQVHDVRRQSAGLYAAGDREAACVDASLHVSGRECLLSAPAAGTDPADY</sequence>
<name>A0A9W6TUN0_9STRA</name>
<protein>
    <submittedName>
        <fullName evidence="1">Unnamed protein product</fullName>
    </submittedName>
</protein>
<reference evidence="1" key="1">
    <citation type="submission" date="2023-04" db="EMBL/GenBank/DDBJ databases">
        <title>Phytophthora lilii NBRC 32176.</title>
        <authorList>
            <person name="Ichikawa N."/>
            <person name="Sato H."/>
            <person name="Tonouchi N."/>
        </authorList>
    </citation>
    <scope>NUCLEOTIDE SEQUENCE</scope>
    <source>
        <strain evidence="1">NBRC 32176</strain>
    </source>
</reference>
<comment type="caution">
    <text evidence="1">The sequence shown here is derived from an EMBL/GenBank/DDBJ whole genome shotgun (WGS) entry which is preliminary data.</text>
</comment>
<evidence type="ECO:0000313" key="2">
    <source>
        <dbReference type="Proteomes" id="UP001165083"/>
    </source>
</evidence>
<gene>
    <name evidence="1" type="ORF">Plil01_000909700</name>
</gene>
<accession>A0A9W6TUN0</accession>
<dbReference type="AlphaFoldDB" id="A0A9W6TUN0"/>
<proteinExistence type="predicted"/>
<keyword evidence="2" id="KW-1185">Reference proteome</keyword>